<feature type="region of interest" description="Disordered" evidence="1">
    <location>
        <begin position="246"/>
        <end position="267"/>
    </location>
</feature>
<feature type="compositionally biased region" description="Gly residues" evidence="1">
    <location>
        <begin position="134"/>
        <end position="155"/>
    </location>
</feature>
<name>A0A6B8RQV6_9BACL</name>
<dbReference type="EMBL" id="CP034235">
    <property type="protein sequence ID" value="QGQ98227.1"/>
    <property type="molecule type" value="Genomic_DNA"/>
</dbReference>
<accession>A0A6B8RQV6</accession>
<feature type="compositionally biased region" description="Gly residues" evidence="1">
    <location>
        <begin position="360"/>
        <end position="377"/>
    </location>
</feature>
<feature type="region of interest" description="Disordered" evidence="1">
    <location>
        <begin position="350"/>
        <end position="405"/>
    </location>
</feature>
<sequence>MKKPFAKQIILGTMALTLVAGGGYILKGQDAFAATTATTTDNAKASDKPLINNSFGIVKRVNDELIAFLKLEKSSYQEKIASGKTLAEIATEQGISRDALKAELTKEVTASLDKEKADFVLNLDKTVDAVQPAGRGGEGFGPDGRHGGGFGGPGDRGGDKHGGAKIDLTTIATALGYATEDELRVALETGKSIAELATEKKVTLQTLIDLEVVQIVKNLDQQLADGKITQTEYDKLKADSTNIATNQLNDKHNGRGEFGGQGGPGGGPVKTDLTSVATALGYATTAELKTALTSGKSIADLASAKNVTVQSLIDLQVKEITKSLDADLASSKLTQAEYDKKKAGAVTEATNIINDKHDGQGGPGERGGRGGKGGPGGKNRQAPSGQAPADSSTSSTTAPTATSAT</sequence>
<protein>
    <submittedName>
        <fullName evidence="2">Uncharacterized protein</fullName>
    </submittedName>
</protein>
<dbReference type="KEGG" id="ppsc:EHS13_26750"/>
<reference evidence="3" key="1">
    <citation type="submission" date="2018-11" db="EMBL/GenBank/DDBJ databases">
        <title>Complete genome sequence of Paenibacillus sp. ML311-T8.</title>
        <authorList>
            <person name="Nam Y.-D."/>
            <person name="Kang J."/>
            <person name="Chung W.-H."/>
            <person name="Park Y.S."/>
        </authorList>
    </citation>
    <scope>NUCLEOTIDE SEQUENCE [LARGE SCALE GENOMIC DNA]</scope>
    <source>
        <strain evidence="3">ML311-T8</strain>
    </source>
</reference>
<keyword evidence="3" id="KW-1185">Reference proteome</keyword>
<feature type="compositionally biased region" description="Gly residues" evidence="1">
    <location>
        <begin position="256"/>
        <end position="267"/>
    </location>
</feature>
<dbReference type="RefSeq" id="WP_155703330.1">
    <property type="nucleotide sequence ID" value="NZ_CP034235.1"/>
</dbReference>
<dbReference type="OrthoDB" id="2376193at2"/>
<feature type="region of interest" description="Disordered" evidence="1">
    <location>
        <begin position="132"/>
        <end position="163"/>
    </location>
</feature>
<evidence type="ECO:0000313" key="3">
    <source>
        <dbReference type="Proteomes" id="UP000426246"/>
    </source>
</evidence>
<dbReference type="Proteomes" id="UP000426246">
    <property type="component" value="Chromosome"/>
</dbReference>
<evidence type="ECO:0000313" key="2">
    <source>
        <dbReference type="EMBL" id="QGQ98227.1"/>
    </source>
</evidence>
<proteinExistence type="predicted"/>
<feature type="compositionally biased region" description="Low complexity" evidence="1">
    <location>
        <begin position="387"/>
        <end position="405"/>
    </location>
</feature>
<gene>
    <name evidence="2" type="ORF">EHS13_26750</name>
</gene>
<organism evidence="2 3">
    <name type="scientific">Paenibacillus psychroresistens</name>
    <dbReference type="NCBI Taxonomy" id="1778678"/>
    <lineage>
        <taxon>Bacteria</taxon>
        <taxon>Bacillati</taxon>
        <taxon>Bacillota</taxon>
        <taxon>Bacilli</taxon>
        <taxon>Bacillales</taxon>
        <taxon>Paenibacillaceae</taxon>
        <taxon>Paenibacillus</taxon>
    </lineage>
</organism>
<dbReference type="AlphaFoldDB" id="A0A6B8RQV6"/>
<evidence type="ECO:0000256" key="1">
    <source>
        <dbReference type="SAM" id="MobiDB-lite"/>
    </source>
</evidence>